<comment type="subcellular location">
    <subcellularLocation>
        <location evidence="1">Cell membrane</location>
        <topology evidence="1">Multi-pass membrane protein</topology>
    </subcellularLocation>
</comment>
<dbReference type="Pfam" id="PF07690">
    <property type="entry name" value="MFS_1"/>
    <property type="match status" value="1"/>
</dbReference>
<keyword evidence="11" id="KW-1185">Reference proteome</keyword>
<dbReference type="EMBL" id="CAKLDM010000002">
    <property type="protein sequence ID" value="CAH0539694.1"/>
    <property type="molecule type" value="Genomic_DNA"/>
</dbReference>
<organism evidence="10 11">
    <name type="scientific">Vibrio marisflavi CECT 7928</name>
    <dbReference type="NCBI Taxonomy" id="634439"/>
    <lineage>
        <taxon>Bacteria</taxon>
        <taxon>Pseudomonadati</taxon>
        <taxon>Pseudomonadota</taxon>
        <taxon>Gammaproteobacteria</taxon>
        <taxon>Vibrionales</taxon>
        <taxon>Vibrionaceae</taxon>
        <taxon>Vibrio</taxon>
    </lineage>
</organism>
<proteinExistence type="inferred from homology"/>
<feature type="transmembrane region" description="Helical" evidence="8">
    <location>
        <begin position="137"/>
        <end position="155"/>
    </location>
</feature>
<sequence>MIEHNTVEYRRVIISLALGSFLIFCNLYYFQPILPLLSQSLSISETTSNWIFAASTLALSVCLVPWAICSESVGRRKIMLIGLFAMPFIGISLVLGNSFYALILGRAVMGIAIAAFASVAVAYMVEELHSTAFSHAIGVYIAANSLGGIAGRILGGTLTELYGWKHAVLLIALLTVAGAIAVYKLLPAQKQFKPQKGLFFHHNKAVIKHLQNRRVWFAMLIGAANFALFVNVYTVMGFRLVAPPHDLTIGLASLIFLCYLAGTVSSTFSGKWCSRRNPLHGMILGAFICFFGLLIAYFDTIPAMFMSLILISLGGFFTHTLAYSWVSQNANEAKATATALYLVHYYIGGSLGGFFLLYCWQSMSWLGVMIGGSALIAVILLLSFALLKQHPRVADNSEKQLVKVAAK</sequence>
<dbReference type="InterPro" id="IPR036259">
    <property type="entry name" value="MFS_trans_sf"/>
</dbReference>
<feature type="transmembrane region" description="Helical" evidence="8">
    <location>
        <begin position="50"/>
        <end position="68"/>
    </location>
</feature>
<feature type="transmembrane region" description="Helical" evidence="8">
    <location>
        <begin position="247"/>
        <end position="267"/>
    </location>
</feature>
<feature type="domain" description="Major facilitator superfamily (MFS) profile" evidence="9">
    <location>
        <begin position="12"/>
        <end position="389"/>
    </location>
</feature>
<keyword evidence="3" id="KW-0813">Transport</keyword>
<evidence type="ECO:0000256" key="3">
    <source>
        <dbReference type="ARBA" id="ARBA00022448"/>
    </source>
</evidence>
<comment type="similarity">
    <text evidence="2">Belongs to the major facilitator superfamily.</text>
</comment>
<feature type="transmembrane region" description="Helical" evidence="8">
    <location>
        <begin position="279"/>
        <end position="298"/>
    </location>
</feature>
<feature type="transmembrane region" description="Helical" evidence="8">
    <location>
        <begin position="364"/>
        <end position="387"/>
    </location>
</feature>
<feature type="transmembrane region" description="Helical" evidence="8">
    <location>
        <begin position="80"/>
        <end position="101"/>
    </location>
</feature>
<dbReference type="InterPro" id="IPR020846">
    <property type="entry name" value="MFS_dom"/>
</dbReference>
<evidence type="ECO:0000256" key="1">
    <source>
        <dbReference type="ARBA" id="ARBA00004651"/>
    </source>
</evidence>
<evidence type="ECO:0000256" key="5">
    <source>
        <dbReference type="ARBA" id="ARBA00022692"/>
    </source>
</evidence>
<dbReference type="PANTHER" id="PTHR43271:SF1">
    <property type="entry name" value="INNER MEMBRANE TRANSPORT PROTEIN YNFM"/>
    <property type="match status" value="1"/>
</dbReference>
<feature type="transmembrane region" description="Helical" evidence="8">
    <location>
        <begin position="215"/>
        <end position="235"/>
    </location>
</feature>
<feature type="transmembrane region" description="Helical" evidence="8">
    <location>
        <begin position="304"/>
        <end position="326"/>
    </location>
</feature>
<dbReference type="Gene3D" id="1.20.1250.20">
    <property type="entry name" value="MFS general substrate transporter like domains"/>
    <property type="match status" value="1"/>
</dbReference>
<evidence type="ECO:0000256" key="2">
    <source>
        <dbReference type="ARBA" id="ARBA00008335"/>
    </source>
</evidence>
<name>A0ABN8E617_9VIBR</name>
<keyword evidence="4" id="KW-1003">Cell membrane</keyword>
<evidence type="ECO:0000313" key="10">
    <source>
        <dbReference type="EMBL" id="CAH0539694.1"/>
    </source>
</evidence>
<protein>
    <submittedName>
        <fullName evidence="10">Inner membrane transport protein YnfM</fullName>
    </submittedName>
</protein>
<gene>
    <name evidence="10" type="primary">ynfM</name>
    <name evidence="10" type="ORF">VMF7928_02371</name>
</gene>
<keyword evidence="5 8" id="KW-0812">Transmembrane</keyword>
<keyword evidence="6 8" id="KW-1133">Transmembrane helix</keyword>
<dbReference type="PANTHER" id="PTHR43271">
    <property type="entry name" value="BLL2771 PROTEIN"/>
    <property type="match status" value="1"/>
</dbReference>
<evidence type="ECO:0000313" key="11">
    <source>
        <dbReference type="Proteomes" id="UP000838748"/>
    </source>
</evidence>
<evidence type="ECO:0000256" key="7">
    <source>
        <dbReference type="ARBA" id="ARBA00023136"/>
    </source>
</evidence>
<dbReference type="Proteomes" id="UP000838748">
    <property type="component" value="Unassembled WGS sequence"/>
</dbReference>
<dbReference type="SUPFAM" id="SSF103473">
    <property type="entry name" value="MFS general substrate transporter"/>
    <property type="match status" value="1"/>
</dbReference>
<comment type="caution">
    <text evidence="10">The sequence shown here is derived from an EMBL/GenBank/DDBJ whole genome shotgun (WGS) entry which is preliminary data.</text>
</comment>
<evidence type="ECO:0000256" key="4">
    <source>
        <dbReference type="ARBA" id="ARBA00022475"/>
    </source>
</evidence>
<reference evidence="10" key="1">
    <citation type="submission" date="2021-11" db="EMBL/GenBank/DDBJ databases">
        <authorList>
            <person name="Rodrigo-Torres L."/>
            <person name="Arahal R. D."/>
            <person name="Lucena T."/>
        </authorList>
    </citation>
    <scope>NUCLEOTIDE SEQUENCE</scope>
    <source>
        <strain evidence="10">CECT 7928</strain>
    </source>
</reference>
<dbReference type="InterPro" id="IPR011701">
    <property type="entry name" value="MFS"/>
</dbReference>
<dbReference type="CDD" id="cd17324">
    <property type="entry name" value="MFS_NepI_like"/>
    <property type="match status" value="1"/>
</dbReference>
<feature type="transmembrane region" description="Helical" evidence="8">
    <location>
        <begin position="107"/>
        <end position="125"/>
    </location>
</feature>
<feature type="transmembrane region" description="Helical" evidence="8">
    <location>
        <begin position="338"/>
        <end position="358"/>
    </location>
</feature>
<feature type="transmembrane region" description="Helical" evidence="8">
    <location>
        <begin position="167"/>
        <end position="186"/>
    </location>
</feature>
<dbReference type="PROSITE" id="PS50850">
    <property type="entry name" value="MFS"/>
    <property type="match status" value="1"/>
</dbReference>
<feature type="transmembrane region" description="Helical" evidence="8">
    <location>
        <begin position="12"/>
        <end position="30"/>
    </location>
</feature>
<keyword evidence="7 8" id="KW-0472">Membrane</keyword>
<evidence type="ECO:0000256" key="8">
    <source>
        <dbReference type="SAM" id="Phobius"/>
    </source>
</evidence>
<dbReference type="RefSeq" id="WP_237361667.1">
    <property type="nucleotide sequence ID" value="NZ_CAKLDM010000002.1"/>
</dbReference>
<evidence type="ECO:0000256" key="6">
    <source>
        <dbReference type="ARBA" id="ARBA00022989"/>
    </source>
</evidence>
<evidence type="ECO:0000259" key="9">
    <source>
        <dbReference type="PROSITE" id="PS50850"/>
    </source>
</evidence>
<accession>A0ABN8E617</accession>